<keyword evidence="2" id="KW-1185">Reference proteome</keyword>
<dbReference type="EMBL" id="JASBRG010000007">
    <property type="protein sequence ID" value="MDI3322368.1"/>
    <property type="molecule type" value="Genomic_DNA"/>
</dbReference>
<evidence type="ECO:0000313" key="1">
    <source>
        <dbReference type="EMBL" id="MDI3322368.1"/>
    </source>
</evidence>
<evidence type="ECO:0000313" key="2">
    <source>
        <dbReference type="Proteomes" id="UP001226434"/>
    </source>
</evidence>
<dbReference type="Proteomes" id="UP001226434">
    <property type="component" value="Unassembled WGS sequence"/>
</dbReference>
<sequence>MEVVFKEISEREFLSQQIKVLFINNNGNRKFGIVSLSNSSYKFSWQSDLITPVITKIADNICAVGVDQHFVIIDFEQNKLLLDLSLFYNFYDTKIWEEQIFVCTELEVLVFDKVAFSIVRSIDLPDFFEDIVFEDRRIRIVCMGQLVIEQTL</sequence>
<comment type="caution">
    <text evidence="1">The sequence shown here is derived from an EMBL/GenBank/DDBJ whole genome shotgun (WGS) entry which is preliminary data.</text>
</comment>
<name>A0ABT6RIH4_9BACT</name>
<gene>
    <name evidence="1" type="ORF">QJ048_21435</name>
</gene>
<proteinExistence type="predicted"/>
<reference evidence="1 2" key="1">
    <citation type="submission" date="2023-05" db="EMBL/GenBank/DDBJ databases">
        <title>Genome sequence of Pinibacter sp. MAH-24.</title>
        <authorList>
            <person name="Huq M.A."/>
        </authorList>
    </citation>
    <scope>NUCLEOTIDE SEQUENCE [LARGE SCALE GENOMIC DNA]</scope>
    <source>
        <strain evidence="1 2">MAH-24</strain>
    </source>
</reference>
<organism evidence="1 2">
    <name type="scientific">Pinibacter soli</name>
    <dbReference type="NCBI Taxonomy" id="3044211"/>
    <lineage>
        <taxon>Bacteria</taxon>
        <taxon>Pseudomonadati</taxon>
        <taxon>Bacteroidota</taxon>
        <taxon>Chitinophagia</taxon>
        <taxon>Chitinophagales</taxon>
        <taxon>Chitinophagaceae</taxon>
        <taxon>Pinibacter</taxon>
    </lineage>
</organism>
<dbReference type="RefSeq" id="WP_282336486.1">
    <property type="nucleotide sequence ID" value="NZ_JASBRG010000007.1"/>
</dbReference>
<accession>A0ABT6RIH4</accession>
<protein>
    <submittedName>
        <fullName evidence="1">Uncharacterized protein</fullName>
    </submittedName>
</protein>